<sequence>MQHLGTIFLIAGVVLELVGIYLVYRGKSSSLEPIILGLLCFLVGFLAW</sequence>
<dbReference type="EMBL" id="FOCQ01000012">
    <property type="protein sequence ID" value="SEN47912.1"/>
    <property type="molecule type" value="Genomic_DNA"/>
</dbReference>
<name>A0A1H8GV27_9BACL</name>
<keyword evidence="1" id="KW-0472">Membrane</keyword>
<keyword evidence="1" id="KW-0812">Transmembrane</keyword>
<gene>
    <name evidence="2" type="ORF">SAMN05444955_11288</name>
</gene>
<evidence type="ECO:0000313" key="2">
    <source>
        <dbReference type="EMBL" id="SEN47912.1"/>
    </source>
</evidence>
<feature type="transmembrane region" description="Helical" evidence="1">
    <location>
        <begin position="6"/>
        <end position="24"/>
    </location>
</feature>
<dbReference type="STRING" id="1173111.SAMN05444955_11288"/>
<keyword evidence="1" id="KW-1133">Transmembrane helix</keyword>
<feature type="transmembrane region" description="Helical" evidence="1">
    <location>
        <begin position="31"/>
        <end position="47"/>
    </location>
</feature>
<accession>A0A1H8GV27</accession>
<evidence type="ECO:0000256" key="1">
    <source>
        <dbReference type="SAM" id="Phobius"/>
    </source>
</evidence>
<reference evidence="2 3" key="1">
    <citation type="submission" date="2016-10" db="EMBL/GenBank/DDBJ databases">
        <authorList>
            <person name="de Groot N.N."/>
        </authorList>
    </citation>
    <scope>NUCLEOTIDE SEQUENCE [LARGE SCALE GENOMIC DNA]</scope>
    <source>
        <strain evidence="2 3">DSM 46701</strain>
    </source>
</reference>
<proteinExistence type="predicted"/>
<dbReference type="AlphaFoldDB" id="A0A1H8GV27"/>
<organism evidence="2 3">
    <name type="scientific">Lihuaxuella thermophila</name>
    <dbReference type="NCBI Taxonomy" id="1173111"/>
    <lineage>
        <taxon>Bacteria</taxon>
        <taxon>Bacillati</taxon>
        <taxon>Bacillota</taxon>
        <taxon>Bacilli</taxon>
        <taxon>Bacillales</taxon>
        <taxon>Thermoactinomycetaceae</taxon>
        <taxon>Lihuaxuella</taxon>
    </lineage>
</organism>
<dbReference type="RefSeq" id="WP_170839937.1">
    <property type="nucleotide sequence ID" value="NZ_FOCQ01000012.1"/>
</dbReference>
<evidence type="ECO:0000313" key="3">
    <source>
        <dbReference type="Proteomes" id="UP000199695"/>
    </source>
</evidence>
<keyword evidence="3" id="KW-1185">Reference proteome</keyword>
<dbReference type="Proteomes" id="UP000199695">
    <property type="component" value="Unassembled WGS sequence"/>
</dbReference>
<protein>
    <recommendedName>
        <fullName evidence="4">QacE family quaternary ammonium compound efflux SMR transporter</fullName>
    </recommendedName>
</protein>
<evidence type="ECO:0008006" key="4">
    <source>
        <dbReference type="Google" id="ProtNLM"/>
    </source>
</evidence>